<evidence type="ECO:0000313" key="2">
    <source>
        <dbReference type="EMBL" id="OOV06704.1"/>
    </source>
</evidence>
<dbReference type="RefSeq" id="WP_078364526.1">
    <property type="nucleotide sequence ID" value="NZ_MTJN01000002.1"/>
</dbReference>
<dbReference type="AlphaFoldDB" id="A0A1T1ARI0"/>
<name>A0A1T1ARI0_RHOFE</name>
<reference evidence="2 3" key="1">
    <citation type="submission" date="2017-01" db="EMBL/GenBank/DDBJ databases">
        <title>Genome sequencing of Rhodoferax fermentans JCM 7819.</title>
        <authorList>
            <person name="Kim Y.J."/>
            <person name="Farh M.E.-A."/>
            <person name="Yang D.-C."/>
        </authorList>
    </citation>
    <scope>NUCLEOTIDE SEQUENCE [LARGE SCALE GENOMIC DNA]</scope>
    <source>
        <strain evidence="2 3">JCM 7819</strain>
    </source>
</reference>
<dbReference type="Pfam" id="PF10592">
    <property type="entry name" value="AIPR"/>
    <property type="match status" value="1"/>
</dbReference>
<evidence type="ECO:0000313" key="3">
    <source>
        <dbReference type="Proteomes" id="UP000190750"/>
    </source>
</evidence>
<accession>A0A1T1ARI0</accession>
<protein>
    <recommendedName>
        <fullName evidence="1">Abortive phage infection protein C-terminal domain-containing protein</fullName>
    </recommendedName>
</protein>
<sequence>MPALATNFLNILKDKLEKDFVPHLPELIEKKRPKADQDKKQLSRAFSGFVLHKMLNLGIADAAHSVVDDFDDNGLDAIHYEATSKTLFLVQTKFEVGKQFDEPDAIRFRNGADLLLGQRYDRFNTNVKRRKDELDDAFDEAERIQLVVAYIGTGFSAHANAALKELTENEEHHEVQAERLQPDIAEYGPDKVQADLLAEQSVGVVNGKLRLSKWQHLDGHRDTHIGIVQVSALVALHNDHKKALYERNIRYFLGSRESDVNKAIQETLRTAPNEFFYLNNGVTALADLIESPRGSKVSKLLEFRGLSVINGAQTISSAAEFVAQNPGCDISDAKVLITIIKADSEGRFGRSVTRARNHQNPVSTGNFASLDPRQEELRRELAYLGYSYHYRPEATPRNAEVSTSIITIEQAMKALALFEVDSRYPFWLKNEISRFQNAESSEYQSLFTHTLTGAQLVNKVKFFRFVRDVLASNAAATKGAEGLFYKHGAFVVAAVLAKRCRTLVNEADVLRQTQLNELLSAPLDQCRQVCWDKARPLVGQGRSVLSYFQSQGSTVRLLDSCMSAIYGLEQAEAYNAVKQIADRREAFPQERVFRYLATQAPQI</sequence>
<dbReference type="STRING" id="28066.RF819_08175"/>
<comment type="caution">
    <text evidence="2">The sequence shown here is derived from an EMBL/GenBank/DDBJ whole genome shotgun (WGS) entry which is preliminary data.</text>
</comment>
<dbReference type="EMBL" id="MTJN01000002">
    <property type="protein sequence ID" value="OOV06704.1"/>
    <property type="molecule type" value="Genomic_DNA"/>
</dbReference>
<dbReference type="InterPro" id="IPR018891">
    <property type="entry name" value="AIPR_C"/>
</dbReference>
<keyword evidence="3" id="KW-1185">Reference proteome</keyword>
<dbReference type="Proteomes" id="UP000190750">
    <property type="component" value="Unassembled WGS sequence"/>
</dbReference>
<dbReference type="OrthoDB" id="9806213at2"/>
<evidence type="ECO:0000259" key="1">
    <source>
        <dbReference type="Pfam" id="PF10592"/>
    </source>
</evidence>
<gene>
    <name evidence="2" type="ORF">RF819_08175</name>
</gene>
<feature type="domain" description="Abortive phage infection protein C-terminal" evidence="1">
    <location>
        <begin position="245"/>
        <end position="510"/>
    </location>
</feature>
<organism evidence="2 3">
    <name type="scientific">Rhodoferax fermentans</name>
    <dbReference type="NCBI Taxonomy" id="28066"/>
    <lineage>
        <taxon>Bacteria</taxon>
        <taxon>Pseudomonadati</taxon>
        <taxon>Pseudomonadota</taxon>
        <taxon>Betaproteobacteria</taxon>
        <taxon>Burkholderiales</taxon>
        <taxon>Comamonadaceae</taxon>
        <taxon>Rhodoferax</taxon>
    </lineage>
</organism>
<proteinExistence type="predicted"/>